<gene>
    <name evidence="4" type="ORF">A3770_01p01210</name>
    <name evidence="5" type="ORF">A3770_01p01220</name>
</gene>
<protein>
    <submittedName>
        <fullName evidence="4">Uncharacterized protein</fullName>
    </submittedName>
</protein>
<evidence type="ECO:0000313" key="5">
    <source>
        <dbReference type="EMBL" id="QDZ17604.1"/>
    </source>
</evidence>
<evidence type="ECO:0000256" key="2">
    <source>
        <dbReference type="SAM" id="MobiDB-lite"/>
    </source>
</evidence>
<feature type="region of interest" description="Disordered" evidence="2">
    <location>
        <begin position="140"/>
        <end position="179"/>
    </location>
</feature>
<dbReference type="Proteomes" id="UP000316726">
    <property type="component" value="Chromosome 1"/>
</dbReference>
<proteinExistence type="predicted"/>
<evidence type="ECO:0000256" key="3">
    <source>
        <dbReference type="SAM" id="Phobius"/>
    </source>
</evidence>
<keyword evidence="6" id="KW-1185">Reference proteome</keyword>
<evidence type="ECO:0000256" key="1">
    <source>
        <dbReference type="SAM" id="Coils"/>
    </source>
</evidence>
<evidence type="ECO:0000313" key="4">
    <source>
        <dbReference type="EMBL" id="QDZ17603.1"/>
    </source>
</evidence>
<keyword evidence="3" id="KW-0472">Membrane</keyword>
<dbReference type="EMBL" id="CP031034">
    <property type="protein sequence ID" value="QDZ17604.1"/>
    <property type="molecule type" value="Genomic_DNA"/>
</dbReference>
<feature type="transmembrane region" description="Helical" evidence="3">
    <location>
        <begin position="213"/>
        <end position="235"/>
    </location>
</feature>
<feature type="coiled-coil region" evidence="1">
    <location>
        <begin position="71"/>
        <end position="131"/>
    </location>
</feature>
<keyword evidence="1" id="KW-0175">Coiled coil</keyword>
<sequence length="261" mass="29718">MAKQANGVDDTTLNVPANFRELTVFTSTRPDSPPLTGPDYTTVDGQFYKRELDGTLRPVSTKDFVGKTPLERNMELEREEQEAEAALVDAQLMETRAWLRQVEEENELKLRERLQEQRKEQQEHFRKLDIRDDYLPPHLAFGSLPTGQSMLRKRKGEEEDDSNQKGSPVAPESNTSWTEAGRNNQVAALGGSTEATSAKQLGKRKSGTSCWGMTIRLFLLILYTICVVILSLWVFHKTQGKDSNQIPWKWLEFTEDDKSVV</sequence>
<name>A0A5B8MB95_9CHLO</name>
<keyword evidence="3" id="KW-1133">Transmembrane helix</keyword>
<keyword evidence="3" id="KW-0812">Transmembrane</keyword>
<dbReference type="EMBL" id="CP031034">
    <property type="protein sequence ID" value="QDZ17603.1"/>
    <property type="molecule type" value="Genomic_DNA"/>
</dbReference>
<evidence type="ECO:0000313" key="6">
    <source>
        <dbReference type="Proteomes" id="UP000316726"/>
    </source>
</evidence>
<organism evidence="4 6">
    <name type="scientific">Chloropicon primus</name>
    <dbReference type="NCBI Taxonomy" id="1764295"/>
    <lineage>
        <taxon>Eukaryota</taxon>
        <taxon>Viridiplantae</taxon>
        <taxon>Chlorophyta</taxon>
        <taxon>Chloropicophyceae</taxon>
        <taxon>Chloropicales</taxon>
        <taxon>Chloropicaceae</taxon>
        <taxon>Chloropicon</taxon>
    </lineage>
</organism>
<accession>A0A5B8MB95</accession>
<dbReference type="AlphaFoldDB" id="A0A5B8MB95"/>
<reference evidence="4 6" key="1">
    <citation type="submission" date="2018-07" db="EMBL/GenBank/DDBJ databases">
        <title>The complete nuclear genome of the prasinophyte Chloropicon primus (CCMP1205).</title>
        <authorList>
            <person name="Pombert J.-F."/>
            <person name="Otis C."/>
            <person name="Turmel M."/>
            <person name="Lemieux C."/>
        </authorList>
    </citation>
    <scope>NUCLEOTIDE SEQUENCE [LARGE SCALE GENOMIC DNA]</scope>
    <source>
        <strain evidence="4 6">CCMP1205</strain>
    </source>
</reference>